<organism evidence="1 2">
    <name type="scientific">Bradyrhizobium symbiodeficiens</name>
    <dbReference type="NCBI Taxonomy" id="1404367"/>
    <lineage>
        <taxon>Bacteria</taxon>
        <taxon>Pseudomonadati</taxon>
        <taxon>Pseudomonadota</taxon>
        <taxon>Alphaproteobacteria</taxon>
        <taxon>Hyphomicrobiales</taxon>
        <taxon>Nitrobacteraceae</taxon>
        <taxon>Bradyrhizobium</taxon>
    </lineage>
</organism>
<dbReference type="Proteomes" id="UP000500895">
    <property type="component" value="Chromosome"/>
</dbReference>
<name>A0A6G8ZZM8_9BRAD</name>
<evidence type="ECO:0000313" key="2">
    <source>
        <dbReference type="Proteomes" id="UP000500895"/>
    </source>
</evidence>
<dbReference type="RefSeq" id="WP_166466845.1">
    <property type="nucleotide sequence ID" value="NZ_CP050066.2"/>
</dbReference>
<evidence type="ECO:0000313" key="1">
    <source>
        <dbReference type="EMBL" id="QIP05505.1"/>
    </source>
</evidence>
<accession>A0A6G8ZZM8</accession>
<protein>
    <submittedName>
        <fullName evidence="1">Uncharacterized protein</fullName>
    </submittedName>
</protein>
<reference evidence="1 2" key="1">
    <citation type="journal article" date="2020" name="Int. J. Syst. Evol. Microbiol.">
        <title>Description and complete genome sequences of Bradyrhizobium symbiodeficiens sp. nov., a non-symbiotic bacterium associated with legumes native to Canada.</title>
        <authorList>
            <person name="Bromfield E.S.P."/>
            <person name="Cloutier S."/>
            <person name="Nguyen H.D.T."/>
        </authorList>
    </citation>
    <scope>NUCLEOTIDE SEQUENCE [LARGE SCALE GENOMIC DNA]</scope>
    <source>
        <strain evidence="1 2">101S1MB</strain>
    </source>
</reference>
<dbReference type="AlphaFoldDB" id="A0A6G8ZZM8"/>
<sequence>MNVEGMLVGNRVVVRSASEILSTLDADGTLDGLPFMPEMLDWCGKSFRIQRRVDKTCVEGHPMRRFPANDVVVLDSPRCDGSSHDGCKHGCRIYWKHAWLRAANEDASSNEEIQSSNRDTEQLRSRIKVKSDELRYFCQSTELLRSTEVFPPGRHRRMRVALTEIRNGDIGIFQALQLFALFIRQRILRMLGYDNLLRGPHERTPKQSLNLQPGELVRVKSRAEIVKTLDRKMSNRGLGLCHEMMRYCGHETKVRYRVDRLINETTGVMRELTDSVTLNGIEGCGSLGEECLCPGEPGDCPRGELMYWREIWLERVSSQ</sequence>
<dbReference type="EMBL" id="CP050066">
    <property type="protein sequence ID" value="QIP05505.1"/>
    <property type="molecule type" value="Genomic_DNA"/>
</dbReference>
<gene>
    <name evidence="1" type="ORF">HAV00_04220</name>
</gene>
<proteinExistence type="predicted"/>